<proteinExistence type="predicted"/>
<keyword evidence="2" id="KW-1185">Reference proteome</keyword>
<reference evidence="2" key="1">
    <citation type="journal article" date="2019" name="Int. J. Syst. Evol. Microbiol.">
        <title>The Global Catalogue of Microorganisms (GCM) 10K type strain sequencing project: providing services to taxonomists for standard genome sequencing and annotation.</title>
        <authorList>
            <consortium name="The Broad Institute Genomics Platform"/>
            <consortium name="The Broad Institute Genome Sequencing Center for Infectious Disease"/>
            <person name="Wu L."/>
            <person name="Ma J."/>
        </authorList>
    </citation>
    <scope>NUCLEOTIDE SEQUENCE [LARGE SCALE GENOMIC DNA]</scope>
    <source>
        <strain evidence="2">JCM 16898</strain>
    </source>
</reference>
<accession>A0ABP6XI20</accession>
<dbReference type="Proteomes" id="UP001500689">
    <property type="component" value="Unassembled WGS sequence"/>
</dbReference>
<evidence type="ECO:0000313" key="1">
    <source>
        <dbReference type="EMBL" id="GAA3567223.1"/>
    </source>
</evidence>
<dbReference type="EMBL" id="BAAAZN010000014">
    <property type="protein sequence ID" value="GAA3567223.1"/>
    <property type="molecule type" value="Genomic_DNA"/>
</dbReference>
<sequence>MPTYRERRANRSDFPFDDSDMAPFLTVAGTVSRTFHTFARDSAPLPFASREILVSGRLSGKARWVCT</sequence>
<gene>
    <name evidence="1" type="ORF">GCM10022222_58960</name>
</gene>
<name>A0ABP6XI20_9PSEU</name>
<organism evidence="1 2">
    <name type="scientific">Amycolatopsis ultiminotia</name>
    <dbReference type="NCBI Taxonomy" id="543629"/>
    <lineage>
        <taxon>Bacteria</taxon>
        <taxon>Bacillati</taxon>
        <taxon>Actinomycetota</taxon>
        <taxon>Actinomycetes</taxon>
        <taxon>Pseudonocardiales</taxon>
        <taxon>Pseudonocardiaceae</taxon>
        <taxon>Amycolatopsis</taxon>
    </lineage>
</organism>
<comment type="caution">
    <text evidence="1">The sequence shown here is derived from an EMBL/GenBank/DDBJ whole genome shotgun (WGS) entry which is preliminary data.</text>
</comment>
<evidence type="ECO:0000313" key="2">
    <source>
        <dbReference type="Proteomes" id="UP001500689"/>
    </source>
</evidence>
<protein>
    <submittedName>
        <fullName evidence="1">Uncharacterized protein</fullName>
    </submittedName>
</protein>